<dbReference type="Proteomes" id="UP000253606">
    <property type="component" value="Chromosome"/>
</dbReference>
<evidence type="ECO:0000256" key="1">
    <source>
        <dbReference type="SAM" id="MobiDB-lite"/>
    </source>
</evidence>
<dbReference type="AlphaFoldDB" id="A0A2Z5FT33"/>
<proteinExistence type="predicted"/>
<sequence length="39" mass="4574">MLFHRPYQDGMAKKRRKSLPKFGAHVRESKNSPGDKPYD</sequence>
<reference evidence="2 3" key="1">
    <citation type="journal article" date="2018" name="Front. Microbiol.">
        <title>Hydrolytic Capabilities as a Key to Environmental Success: Chitinolytic and Cellulolytic Acidobacteria From Acidic Sub-arctic Soils and Boreal Peatlands.</title>
        <authorList>
            <person name="Belova S.E."/>
            <person name="Ravin N.V."/>
            <person name="Pankratov T.A."/>
            <person name="Rakitin A.L."/>
            <person name="Ivanova A.A."/>
            <person name="Beletsky A.V."/>
            <person name="Mardanov A.V."/>
            <person name="Sinninghe Damste J.S."/>
            <person name="Dedysh S.N."/>
        </authorList>
    </citation>
    <scope>NUCLEOTIDE SEQUENCE [LARGE SCALE GENOMIC DNA]</scope>
    <source>
        <strain evidence="2 3">SBC82</strain>
    </source>
</reference>
<protein>
    <submittedName>
        <fullName evidence="2">Uncharacterized protein</fullName>
    </submittedName>
</protein>
<keyword evidence="3" id="KW-1185">Reference proteome</keyword>
<evidence type="ECO:0000313" key="2">
    <source>
        <dbReference type="EMBL" id="AXC09646.1"/>
    </source>
</evidence>
<dbReference type="EMBL" id="CP030840">
    <property type="protein sequence ID" value="AXC09646.1"/>
    <property type="molecule type" value="Genomic_DNA"/>
</dbReference>
<name>A0A2Z5FT33_9BACT</name>
<gene>
    <name evidence="2" type="ORF">ACPOL_0261</name>
</gene>
<organism evidence="2 3">
    <name type="scientific">Acidisarcina polymorpha</name>
    <dbReference type="NCBI Taxonomy" id="2211140"/>
    <lineage>
        <taxon>Bacteria</taxon>
        <taxon>Pseudomonadati</taxon>
        <taxon>Acidobacteriota</taxon>
        <taxon>Terriglobia</taxon>
        <taxon>Terriglobales</taxon>
        <taxon>Acidobacteriaceae</taxon>
        <taxon>Acidisarcina</taxon>
    </lineage>
</organism>
<evidence type="ECO:0000313" key="3">
    <source>
        <dbReference type="Proteomes" id="UP000253606"/>
    </source>
</evidence>
<accession>A0A2Z5FT33</accession>
<feature type="region of interest" description="Disordered" evidence="1">
    <location>
        <begin position="1"/>
        <end position="39"/>
    </location>
</feature>
<dbReference type="KEGG" id="abas:ACPOL_0261"/>